<evidence type="ECO:0000256" key="1">
    <source>
        <dbReference type="SAM" id="MobiDB-lite"/>
    </source>
</evidence>
<accession>D5PG31</accession>
<name>D5PG31_9MYCO</name>
<dbReference type="AlphaFoldDB" id="D5PG31"/>
<proteinExistence type="predicted"/>
<evidence type="ECO:0000313" key="2">
    <source>
        <dbReference type="EMBL" id="EFG75001.1"/>
    </source>
</evidence>
<evidence type="ECO:0000313" key="3">
    <source>
        <dbReference type="Proteomes" id="UP000003653"/>
    </source>
</evidence>
<dbReference type="EMBL" id="ADNV01000342">
    <property type="protein sequence ID" value="EFG75001.1"/>
    <property type="molecule type" value="Genomic_DNA"/>
</dbReference>
<gene>
    <name evidence="2" type="ORF">HMPREF0591_5125</name>
</gene>
<sequence>MGRRALIHAARQPHSCGRARSPRYRPSAPAECGRPRCGTAARR</sequence>
<comment type="caution">
    <text evidence="2">The sequence shown here is derived from an EMBL/GenBank/DDBJ whole genome shotgun (WGS) entry which is preliminary data.</text>
</comment>
<dbReference type="Proteomes" id="UP000003653">
    <property type="component" value="Unassembled WGS sequence"/>
</dbReference>
<feature type="region of interest" description="Disordered" evidence="1">
    <location>
        <begin position="1"/>
        <end position="43"/>
    </location>
</feature>
<protein>
    <submittedName>
        <fullName evidence="2">Uncharacterized protein</fullName>
    </submittedName>
</protein>
<organism evidence="2 3">
    <name type="scientific">Mycobacterium parascrofulaceum ATCC BAA-614</name>
    <dbReference type="NCBI Taxonomy" id="525368"/>
    <lineage>
        <taxon>Bacteria</taxon>
        <taxon>Bacillati</taxon>
        <taxon>Actinomycetota</taxon>
        <taxon>Actinomycetes</taxon>
        <taxon>Mycobacteriales</taxon>
        <taxon>Mycobacteriaceae</taxon>
        <taxon>Mycobacterium</taxon>
        <taxon>Mycobacterium simiae complex</taxon>
    </lineage>
</organism>
<keyword evidence="3" id="KW-1185">Reference proteome</keyword>
<dbReference type="HOGENOM" id="CLU_3236302_0_0_11"/>
<reference evidence="2 3" key="1">
    <citation type="submission" date="2010-04" db="EMBL/GenBank/DDBJ databases">
        <authorList>
            <person name="Muzny D."/>
            <person name="Qin X."/>
            <person name="Deng J."/>
            <person name="Jiang H."/>
            <person name="Liu Y."/>
            <person name="Qu J."/>
            <person name="Song X.-Z."/>
            <person name="Zhang L."/>
            <person name="Thornton R."/>
            <person name="Coyle M."/>
            <person name="Francisco L."/>
            <person name="Jackson L."/>
            <person name="Javaid M."/>
            <person name="Korchina V."/>
            <person name="Kovar C."/>
            <person name="Mata R."/>
            <person name="Mathew T."/>
            <person name="Ngo R."/>
            <person name="Nguyen L."/>
            <person name="Nguyen N."/>
            <person name="Okwuonu G."/>
            <person name="Ongeri F."/>
            <person name="Pham C."/>
            <person name="Simmons D."/>
            <person name="Wilczek-Boney K."/>
            <person name="Hale W."/>
            <person name="Jakkamsetti A."/>
            <person name="Pham P."/>
            <person name="Ruth R."/>
            <person name="San Lucas F."/>
            <person name="Warren J."/>
            <person name="Zhang J."/>
            <person name="Zhao Z."/>
            <person name="Zhou C."/>
            <person name="Zhu D."/>
            <person name="Lee S."/>
            <person name="Bess C."/>
            <person name="Blankenburg K."/>
            <person name="Forbes L."/>
            <person name="Fu Q."/>
            <person name="Gubbala S."/>
            <person name="Hirani K."/>
            <person name="Jayaseelan J.C."/>
            <person name="Lara F."/>
            <person name="Munidasa M."/>
            <person name="Palculict T."/>
            <person name="Patil S."/>
            <person name="Pu L.-L."/>
            <person name="Saada N."/>
            <person name="Tang L."/>
            <person name="Weissenberger G."/>
            <person name="Zhu Y."/>
            <person name="Hemphill L."/>
            <person name="Shang Y."/>
            <person name="Youmans B."/>
            <person name="Ayvaz T."/>
            <person name="Ross M."/>
            <person name="Santibanez J."/>
            <person name="Aqrawi P."/>
            <person name="Gross S."/>
            <person name="Joshi V."/>
            <person name="Fowler G."/>
            <person name="Nazareth L."/>
            <person name="Reid J."/>
            <person name="Worley K."/>
            <person name="Petrosino J."/>
            <person name="Highlander S."/>
            <person name="Gibbs R."/>
        </authorList>
    </citation>
    <scope>NUCLEOTIDE SEQUENCE [LARGE SCALE GENOMIC DNA]</scope>
    <source>
        <strain evidence="2 3">ATCC BAA-614</strain>
    </source>
</reference>